<evidence type="ECO:0000313" key="3">
    <source>
        <dbReference type="Proteomes" id="UP000886998"/>
    </source>
</evidence>
<proteinExistence type="predicted"/>
<feature type="transmembrane region" description="Helical" evidence="1">
    <location>
        <begin position="101"/>
        <end position="120"/>
    </location>
</feature>
<comment type="caution">
    <text evidence="2">The sequence shown here is derived from an EMBL/GenBank/DDBJ whole genome shotgun (WGS) entry which is preliminary data.</text>
</comment>
<evidence type="ECO:0008006" key="4">
    <source>
        <dbReference type="Google" id="ProtNLM"/>
    </source>
</evidence>
<sequence>MGRCYCLENYPYLRLILYIIASNNLRRIILNFSAELSSEQVQNYETLRKSFCAIRSVVELADKEIGIFVFLTIIYDFCVMLFAVYVFLLPLGLGDLYERRIIYFHAFIALGVLILMTWTASKVAEASNDVSSAAWNMPEGKENLISSQQRLITYLEKETNLTFWGITPMKRGFIFGVIGAIFTYVLMISTL</sequence>
<organism evidence="2 3">
    <name type="scientific">Trichonephila inaurata madagascariensis</name>
    <dbReference type="NCBI Taxonomy" id="2747483"/>
    <lineage>
        <taxon>Eukaryota</taxon>
        <taxon>Metazoa</taxon>
        <taxon>Ecdysozoa</taxon>
        <taxon>Arthropoda</taxon>
        <taxon>Chelicerata</taxon>
        <taxon>Arachnida</taxon>
        <taxon>Araneae</taxon>
        <taxon>Araneomorphae</taxon>
        <taxon>Entelegynae</taxon>
        <taxon>Araneoidea</taxon>
        <taxon>Nephilidae</taxon>
        <taxon>Trichonephila</taxon>
        <taxon>Trichonephila inaurata</taxon>
    </lineage>
</organism>
<dbReference type="EMBL" id="BMAV01002996">
    <property type="protein sequence ID" value="GFY42320.1"/>
    <property type="molecule type" value="Genomic_DNA"/>
</dbReference>
<dbReference type="Proteomes" id="UP000886998">
    <property type="component" value="Unassembled WGS sequence"/>
</dbReference>
<keyword evidence="1" id="KW-1133">Transmembrane helix</keyword>
<dbReference type="Pfam" id="PF06151">
    <property type="entry name" value="Trehalose_recp"/>
    <property type="match status" value="1"/>
</dbReference>
<evidence type="ECO:0000313" key="2">
    <source>
        <dbReference type="EMBL" id="GFY42320.1"/>
    </source>
</evidence>
<gene>
    <name evidence="2" type="ORF">TNIN_233531</name>
</gene>
<keyword evidence="3" id="KW-1185">Reference proteome</keyword>
<protein>
    <recommendedName>
        <fullName evidence="4">Gustatory receptor</fullName>
    </recommendedName>
</protein>
<name>A0A8X6WW51_9ARAC</name>
<accession>A0A8X6WW51</accession>
<dbReference type="GO" id="GO:0008527">
    <property type="term" value="F:taste receptor activity"/>
    <property type="evidence" value="ECO:0007669"/>
    <property type="project" value="InterPro"/>
</dbReference>
<dbReference type="InterPro" id="IPR009318">
    <property type="entry name" value="Gustatory_rcpt"/>
</dbReference>
<feature type="transmembrane region" description="Helical" evidence="1">
    <location>
        <begin position="172"/>
        <end position="190"/>
    </location>
</feature>
<dbReference type="GO" id="GO:0016020">
    <property type="term" value="C:membrane"/>
    <property type="evidence" value="ECO:0007669"/>
    <property type="project" value="InterPro"/>
</dbReference>
<feature type="transmembrane region" description="Helical" evidence="1">
    <location>
        <begin position="65"/>
        <end position="89"/>
    </location>
</feature>
<reference evidence="2" key="1">
    <citation type="submission" date="2020-08" db="EMBL/GenBank/DDBJ databases">
        <title>Multicomponent nature underlies the extraordinary mechanical properties of spider dragline silk.</title>
        <authorList>
            <person name="Kono N."/>
            <person name="Nakamura H."/>
            <person name="Mori M."/>
            <person name="Yoshida Y."/>
            <person name="Ohtoshi R."/>
            <person name="Malay A.D."/>
            <person name="Moran D.A.P."/>
            <person name="Tomita M."/>
            <person name="Numata K."/>
            <person name="Arakawa K."/>
        </authorList>
    </citation>
    <scope>NUCLEOTIDE SEQUENCE</scope>
</reference>
<evidence type="ECO:0000256" key="1">
    <source>
        <dbReference type="SAM" id="Phobius"/>
    </source>
</evidence>
<keyword evidence="1" id="KW-0812">Transmembrane</keyword>
<keyword evidence="1" id="KW-0472">Membrane</keyword>
<dbReference type="AlphaFoldDB" id="A0A8X6WW51"/>